<dbReference type="PANTHER" id="PTHR43899:SF13">
    <property type="entry name" value="RH59310P"/>
    <property type="match status" value="1"/>
</dbReference>
<proteinExistence type="inferred from homology"/>
<dbReference type="Gene3D" id="3.40.50.720">
    <property type="entry name" value="NAD(P)-binding Rossmann-like Domain"/>
    <property type="match status" value="1"/>
</dbReference>
<dbReference type="RefSeq" id="WP_311340863.1">
    <property type="nucleotide sequence ID" value="NZ_JAVRHS010000006.1"/>
</dbReference>
<accession>A0ABU2ZIR6</accession>
<gene>
    <name evidence="3" type="ORF">RM533_08805</name>
</gene>
<keyword evidence="2" id="KW-0560">Oxidoreductase</keyword>
<dbReference type="PRINTS" id="PR00081">
    <property type="entry name" value="GDHRDH"/>
</dbReference>
<comment type="caution">
    <text evidence="3">The sequence shown here is derived from an EMBL/GenBank/DDBJ whole genome shotgun (WGS) entry which is preliminary data.</text>
</comment>
<dbReference type="InterPro" id="IPR036291">
    <property type="entry name" value="NAD(P)-bd_dom_sf"/>
</dbReference>
<comment type="similarity">
    <text evidence="1">Belongs to the short-chain dehydrogenases/reductases (SDR) family.</text>
</comment>
<dbReference type="Pfam" id="PF00106">
    <property type="entry name" value="adh_short"/>
    <property type="match status" value="1"/>
</dbReference>
<dbReference type="InterPro" id="IPR051019">
    <property type="entry name" value="VLCFA-Steroid_DH"/>
</dbReference>
<dbReference type="SUPFAM" id="SSF51735">
    <property type="entry name" value="NAD(P)-binding Rossmann-fold domains"/>
    <property type="match status" value="1"/>
</dbReference>
<dbReference type="InterPro" id="IPR002347">
    <property type="entry name" value="SDR_fam"/>
</dbReference>
<evidence type="ECO:0000256" key="1">
    <source>
        <dbReference type="ARBA" id="ARBA00006484"/>
    </source>
</evidence>
<dbReference type="PANTHER" id="PTHR43899">
    <property type="entry name" value="RH59310P"/>
    <property type="match status" value="1"/>
</dbReference>
<keyword evidence="4" id="KW-1185">Reference proteome</keyword>
<organism evidence="3 4">
    <name type="scientific">Croceicoccus esteveae</name>
    <dbReference type="NCBI Taxonomy" id="3075597"/>
    <lineage>
        <taxon>Bacteria</taxon>
        <taxon>Pseudomonadati</taxon>
        <taxon>Pseudomonadota</taxon>
        <taxon>Alphaproteobacteria</taxon>
        <taxon>Sphingomonadales</taxon>
        <taxon>Erythrobacteraceae</taxon>
        <taxon>Croceicoccus</taxon>
    </lineage>
</organism>
<name>A0ABU2ZIR6_9SPHN</name>
<dbReference type="EMBL" id="JAVRHS010000006">
    <property type="protein sequence ID" value="MDT0576285.1"/>
    <property type="molecule type" value="Genomic_DNA"/>
</dbReference>
<dbReference type="Proteomes" id="UP001259803">
    <property type="component" value="Unassembled WGS sequence"/>
</dbReference>
<reference evidence="3 4" key="1">
    <citation type="submission" date="2023-09" db="EMBL/GenBank/DDBJ databases">
        <authorList>
            <person name="Rey-Velasco X."/>
        </authorList>
    </citation>
    <scope>NUCLEOTIDE SEQUENCE [LARGE SCALE GENOMIC DNA]</scope>
    <source>
        <strain evidence="3 4">F390</strain>
    </source>
</reference>
<protein>
    <submittedName>
        <fullName evidence="3">SDR family NAD(P)-dependent oxidoreductase</fullName>
    </submittedName>
</protein>
<evidence type="ECO:0000256" key="2">
    <source>
        <dbReference type="ARBA" id="ARBA00023002"/>
    </source>
</evidence>
<evidence type="ECO:0000313" key="4">
    <source>
        <dbReference type="Proteomes" id="UP001259803"/>
    </source>
</evidence>
<sequence length="274" mass="29623">MRDLPRLPLDSEAFRRRFGPWAVIAGASEGTGECFARKLAETGMNLVLVSRRQAALEKLGAELVEEHRISYRAIAQDLTEDGAGLNIVEATEDLDVGLYISNAGADGFSAFFEDSTDAAHRLVRMNITTLIDATNGFGKRLLDRGRGGIIVMASGAGLGGQPNLAMYSATKAFEINFAESLWGEYHDRGIDVLGVAAPIMRTPTLLRTVPESFNTWDTFDPADVTHNALAGLLAGEPIQIIPDGPGAEKQPQIEADRKARLIGFVEFNKTFTEG</sequence>
<evidence type="ECO:0000313" key="3">
    <source>
        <dbReference type="EMBL" id="MDT0576285.1"/>
    </source>
</evidence>